<dbReference type="RefSeq" id="WP_164221904.1">
    <property type="nucleotide sequence ID" value="NZ_JAAGLK010000305.1"/>
</dbReference>
<protein>
    <submittedName>
        <fullName evidence="3">Uncharacterized protein</fullName>
    </submittedName>
</protein>
<evidence type="ECO:0000313" key="4">
    <source>
        <dbReference type="EMBL" id="NEB97766.1"/>
    </source>
</evidence>
<dbReference type="AlphaFoldDB" id="A0A6G3SWR8"/>
<proteinExistence type="predicted"/>
<evidence type="ECO:0000256" key="2">
    <source>
        <dbReference type="SAM" id="SignalP"/>
    </source>
</evidence>
<accession>A0A6G3SWR8</accession>
<gene>
    <name evidence="3" type="ORF">G3I43_23865</name>
    <name evidence="4" type="ORF">G3I58_07165</name>
</gene>
<dbReference type="EMBL" id="JAAGMS010000076">
    <property type="protein sequence ID" value="NEB97766.1"/>
    <property type="molecule type" value="Genomic_DNA"/>
</dbReference>
<organism evidence="3">
    <name type="scientific">Streptomyces anulatus</name>
    <name type="common">Streptomyces chrysomallus</name>
    <dbReference type="NCBI Taxonomy" id="1892"/>
    <lineage>
        <taxon>Bacteria</taxon>
        <taxon>Bacillati</taxon>
        <taxon>Actinomycetota</taxon>
        <taxon>Actinomycetes</taxon>
        <taxon>Kitasatosporales</taxon>
        <taxon>Streptomycetaceae</taxon>
        <taxon>Streptomyces</taxon>
    </lineage>
</organism>
<sequence length="328" mass="36281">MSRQRLRLGALALAALVLSGPAVAPTAAVTSRPVTASVHGQAVLAAPSADEDPGFLKRRQKAQADGLIDADGRVPGSQSEGGRAWPVDDTGYRIQPRDLEFLGLTQQQVRWWRHYRAPLGTTPHQFKRMSASLFRALCSACERPQDYDVRLQGSWAFFFSGRHKDFPTERSLAGQPVALARLQEWMGSTPPAERPARRPFDSLHKLGMLDETGKPYGPSDGDFQISSDVMVAEARAKWDELKSAGKLSDEDLRKGFIHQKFSFVNRTAVQEAFPDLEKWSIVWEERLGRPIAPSLFPSSGPPDTSQVGNGISTHFRNSDWVVTSPPKH</sequence>
<feature type="region of interest" description="Disordered" evidence="1">
    <location>
        <begin position="69"/>
        <end position="89"/>
    </location>
</feature>
<keyword evidence="2" id="KW-0732">Signal</keyword>
<feature type="signal peptide" evidence="2">
    <location>
        <begin position="1"/>
        <end position="24"/>
    </location>
</feature>
<evidence type="ECO:0000256" key="1">
    <source>
        <dbReference type="SAM" id="MobiDB-lite"/>
    </source>
</evidence>
<name>A0A6G3SWR8_STRAQ</name>
<dbReference type="EMBL" id="JAAGMK010000680">
    <property type="protein sequence ID" value="NEB87182.1"/>
    <property type="molecule type" value="Genomic_DNA"/>
</dbReference>
<evidence type="ECO:0000313" key="5">
    <source>
        <dbReference type="Proteomes" id="UP000470951"/>
    </source>
</evidence>
<feature type="chain" id="PRO_5036175256" evidence="2">
    <location>
        <begin position="25"/>
        <end position="328"/>
    </location>
</feature>
<comment type="caution">
    <text evidence="3">The sequence shown here is derived from an EMBL/GenBank/DDBJ whole genome shotgun (WGS) entry which is preliminary data.</text>
</comment>
<dbReference type="Proteomes" id="UP000470951">
    <property type="component" value="Unassembled WGS sequence"/>
</dbReference>
<evidence type="ECO:0000313" key="3">
    <source>
        <dbReference type="EMBL" id="NEB87182.1"/>
    </source>
</evidence>
<reference evidence="3 5" key="1">
    <citation type="submission" date="2020-01" db="EMBL/GenBank/DDBJ databases">
        <title>Insect and environment-associated Actinomycetes.</title>
        <authorList>
            <person name="Currrie C."/>
            <person name="Chevrette M."/>
            <person name="Carlson C."/>
            <person name="Stubbendieck R."/>
            <person name="Wendt-Pienkowski E."/>
        </authorList>
    </citation>
    <scope>NUCLEOTIDE SEQUENCE</scope>
    <source>
        <strain evidence="3">SID505</strain>
        <strain evidence="4 5">SID7903</strain>
    </source>
</reference>